<keyword evidence="2" id="KW-1185">Reference proteome</keyword>
<gene>
    <name evidence="1" type="ORF">QE417_000711</name>
</gene>
<proteinExistence type="predicted"/>
<dbReference type="RefSeq" id="WP_311947547.1">
    <property type="nucleotide sequence ID" value="NZ_JAVLVU010000001.1"/>
</dbReference>
<evidence type="ECO:0000313" key="2">
    <source>
        <dbReference type="Proteomes" id="UP001258315"/>
    </source>
</evidence>
<name>A0ABU3GPC2_9SPHI</name>
<reference evidence="2" key="1">
    <citation type="submission" date="2023-07" db="EMBL/GenBank/DDBJ databases">
        <title>Functional and genomic diversity of the sorghum phyllosphere microbiome.</title>
        <authorList>
            <person name="Shade A."/>
        </authorList>
    </citation>
    <scope>NUCLEOTIDE SEQUENCE [LARGE SCALE GENOMIC DNA]</scope>
    <source>
        <strain evidence="2">SORGH_AS_0422</strain>
    </source>
</reference>
<dbReference type="EMBL" id="JAVLVU010000001">
    <property type="protein sequence ID" value="MDT3401639.1"/>
    <property type="molecule type" value="Genomic_DNA"/>
</dbReference>
<sequence>MYTLITAASSARAYQLKNQLALPNVLLGDFEDLPQVMLKAGTMIKLPPPSSETYPHQMLALCLDHGIDTVYLLHAEEMNALAPATLLFDEYGITLNAPHD</sequence>
<comment type="caution">
    <text evidence="1">The sequence shown here is derived from an EMBL/GenBank/DDBJ whole genome shotgun (WGS) entry which is preliminary data.</text>
</comment>
<organism evidence="1 2">
    <name type="scientific">Mucilaginibacter terrae</name>
    <dbReference type="NCBI Taxonomy" id="1955052"/>
    <lineage>
        <taxon>Bacteria</taxon>
        <taxon>Pseudomonadati</taxon>
        <taxon>Bacteroidota</taxon>
        <taxon>Sphingobacteriia</taxon>
        <taxon>Sphingobacteriales</taxon>
        <taxon>Sphingobacteriaceae</taxon>
        <taxon>Mucilaginibacter</taxon>
    </lineage>
</organism>
<dbReference type="Gene3D" id="3.40.50.20">
    <property type="match status" value="1"/>
</dbReference>
<evidence type="ECO:0000313" key="1">
    <source>
        <dbReference type="EMBL" id="MDT3401639.1"/>
    </source>
</evidence>
<accession>A0ABU3GPC2</accession>
<evidence type="ECO:0008006" key="3">
    <source>
        <dbReference type="Google" id="ProtNLM"/>
    </source>
</evidence>
<dbReference type="Proteomes" id="UP001258315">
    <property type="component" value="Unassembled WGS sequence"/>
</dbReference>
<protein>
    <recommendedName>
        <fullName evidence="3">Septum formation inhibitor Maf</fullName>
    </recommendedName>
</protein>